<dbReference type="Gene3D" id="3.40.50.300">
    <property type="entry name" value="P-loop containing nucleotide triphosphate hydrolases"/>
    <property type="match status" value="1"/>
</dbReference>
<dbReference type="GO" id="GO:0006310">
    <property type="term" value="P:DNA recombination"/>
    <property type="evidence" value="ECO:0007669"/>
    <property type="project" value="UniProtKB-KW"/>
</dbReference>
<organism evidence="4 5">
    <name type="scientific">Oryza sativa subsp. japonica</name>
    <name type="common">Rice</name>
    <dbReference type="NCBI Taxonomy" id="39947"/>
    <lineage>
        <taxon>Eukaryota</taxon>
        <taxon>Viridiplantae</taxon>
        <taxon>Streptophyta</taxon>
        <taxon>Embryophyta</taxon>
        <taxon>Tracheophyta</taxon>
        <taxon>Spermatophyta</taxon>
        <taxon>Magnoliopsida</taxon>
        <taxon>Liliopsida</taxon>
        <taxon>Poales</taxon>
        <taxon>Poaceae</taxon>
        <taxon>BOP clade</taxon>
        <taxon>Oryzoideae</taxon>
        <taxon>Oryzeae</taxon>
        <taxon>Oryzinae</taxon>
        <taxon>Oryza</taxon>
        <taxon>Oryza sativa</taxon>
    </lineage>
</organism>
<dbReference type="GO" id="GO:0006281">
    <property type="term" value="P:DNA repair"/>
    <property type="evidence" value="ECO:0007669"/>
    <property type="project" value="UniProtKB-KW"/>
</dbReference>
<keyword evidence="1" id="KW-0227">DNA damage</keyword>
<keyword evidence="1" id="KW-0233">DNA recombination</keyword>
<dbReference type="GO" id="GO:0005524">
    <property type="term" value="F:ATP binding"/>
    <property type="evidence" value="ECO:0007669"/>
    <property type="project" value="UniProtKB-KW"/>
</dbReference>
<evidence type="ECO:0000259" key="3">
    <source>
        <dbReference type="Pfam" id="PF05970"/>
    </source>
</evidence>
<keyword evidence="1" id="KW-0347">Helicase</keyword>
<dbReference type="InterPro" id="IPR010285">
    <property type="entry name" value="DNA_helicase_pif1-like_DEAD"/>
</dbReference>
<dbReference type="PANTHER" id="PTHR10492:SF94">
    <property type="entry name" value="ATP-DEPENDENT DNA HELICASE"/>
    <property type="match status" value="1"/>
</dbReference>
<dbReference type="AlphaFoldDB" id="C7J1J4"/>
<dbReference type="InterPro" id="IPR027417">
    <property type="entry name" value="P-loop_NTPase"/>
</dbReference>
<evidence type="ECO:0000313" key="4">
    <source>
        <dbReference type="EMBL" id="BAH92476.1"/>
    </source>
</evidence>
<evidence type="ECO:0000313" key="5">
    <source>
        <dbReference type="Proteomes" id="UP000000763"/>
    </source>
</evidence>
<sequence length="888" mass="102722">MLAKLSNEQREERNRKERKYRKRKRDEMNNVDISVLSNTPMQLLTISSSMQSDGGNICRDEKFEKQREDRNRKQREYRANGVTQEETIHVQDAKVHTPDDTYVEFDSGLLEPPLIDFVHEDHGETAEIYDIADNVDELDMQFRQSSQGPRNMQFYFYDTEDADALAHRVRRSPDVDLNHVRVNLRILEQNPYAQTFSRFGSMPNIDDYMIELNTNVTPDQGRYNAPTASQVAAISLDVENEVIDNYLDNDNDNDDSSKSGKGSKLTTPDEYDKVICAEILDKAKYPELHRLVIKHMLHEPCGALNKNCACMVDGECRFDFPQQFNQATQRGKDSYPLYRRRDDGWRVKISGAVLDNRWVVPYNPELLMRYNCHINVEACASIKSVKYLYKYVYKGHDCASFSVDSSGEINEIQQYKNARYVTPPEAIYRMLHFPLFGIYPAVLQLQLHLPNMQYVTYDEDGNLENVVNNRSSSRTTLTEYFKMNQVDPEARKLLYKEFPKHYRWITGQNVWQKRKTKRGQVGRVVYAHPREGERYYLGVLLNHVRGATSFEDLRTLSGTTYSTFREACEKRGLVETDKSQDDCLNEASTFQMPSTLRRLFATILVFYEVTDIRALWDNHKAAMSKDYSRGSTNPAAVEQMVLRDIRDLLHSMGKDITKYGLLEIIDIASILPGGRIAHSRFKIPIKIAHNSMCNFKKQNGTAKLLRMASLIIWDEAAMTKRQAVETLDRSLQDIMGCSLPFGGNVIVFGGDFRQVLPVVTRGTRAQIIYATLQRSYLWKNIRKIRLSHNMRALYDPWFSDYLLRIGNGTENTIGDDYVCLPDEIVIGYVDIEDSVNTLIEYVFPSLNDERNTTSVEYMSTRAILLTKNDFVDKLNTKMIDRFHDKEKI</sequence>
<feature type="region of interest" description="Disordered" evidence="2">
    <location>
        <begin position="1"/>
        <end position="26"/>
    </location>
</feature>
<evidence type="ECO:0000256" key="2">
    <source>
        <dbReference type="SAM" id="MobiDB-lite"/>
    </source>
</evidence>
<reference evidence="4 5" key="1">
    <citation type="journal article" date="2005" name="Nature">
        <title>The map-based sequence of the rice genome.</title>
        <authorList>
            <consortium name="International rice genome sequencing project (IRGSP)"/>
            <person name="Matsumoto T."/>
            <person name="Wu J."/>
            <person name="Kanamori H."/>
            <person name="Katayose Y."/>
            <person name="Fujisawa M."/>
            <person name="Namiki N."/>
            <person name="Mizuno H."/>
            <person name="Yamamoto K."/>
            <person name="Antonio B.A."/>
            <person name="Baba T."/>
            <person name="Sakata K."/>
            <person name="Nagamura Y."/>
            <person name="Aoki H."/>
            <person name="Arikawa K."/>
            <person name="Arita K."/>
            <person name="Bito T."/>
            <person name="Chiden Y."/>
            <person name="Fujitsuka N."/>
            <person name="Fukunaka R."/>
            <person name="Hamada M."/>
            <person name="Harada C."/>
            <person name="Hayashi A."/>
            <person name="Hijishita S."/>
            <person name="Honda M."/>
            <person name="Hosokawa S."/>
            <person name="Ichikawa Y."/>
            <person name="Idonuma A."/>
            <person name="Iijima M."/>
            <person name="Ikeda M."/>
            <person name="Ikeno M."/>
            <person name="Ito K."/>
            <person name="Ito S."/>
            <person name="Ito T."/>
            <person name="Ito Y."/>
            <person name="Ito Y."/>
            <person name="Iwabuchi A."/>
            <person name="Kamiya K."/>
            <person name="Karasawa W."/>
            <person name="Kurita K."/>
            <person name="Katagiri S."/>
            <person name="Kikuta A."/>
            <person name="Kobayashi H."/>
            <person name="Kobayashi N."/>
            <person name="Machita K."/>
            <person name="Maehara T."/>
            <person name="Masukawa M."/>
            <person name="Mizubayashi T."/>
            <person name="Mukai Y."/>
            <person name="Nagasaki H."/>
            <person name="Nagata Y."/>
            <person name="Naito S."/>
            <person name="Nakashima M."/>
            <person name="Nakama Y."/>
            <person name="Nakamichi Y."/>
            <person name="Nakamura M."/>
            <person name="Meguro A."/>
            <person name="Negishi M."/>
            <person name="Ohta I."/>
            <person name="Ohta T."/>
            <person name="Okamoto M."/>
            <person name="Ono N."/>
            <person name="Saji S."/>
            <person name="Sakaguchi M."/>
            <person name="Sakai K."/>
            <person name="Shibata M."/>
            <person name="Shimokawa T."/>
            <person name="Song J."/>
            <person name="Takazaki Y."/>
            <person name="Terasawa K."/>
            <person name="Tsugane M."/>
            <person name="Tsuji K."/>
            <person name="Ueda S."/>
            <person name="Waki K."/>
            <person name="Yamagata H."/>
            <person name="Yamamoto M."/>
            <person name="Yamamoto S."/>
            <person name="Yamane H."/>
            <person name="Yoshiki S."/>
            <person name="Yoshihara R."/>
            <person name="Yukawa K."/>
            <person name="Zhong H."/>
            <person name="Yano M."/>
            <person name="Yuan Q."/>
            <person name="Ouyang S."/>
            <person name="Liu J."/>
            <person name="Jones K.M."/>
            <person name="Gansberger K."/>
            <person name="Moffat K."/>
            <person name="Hill J."/>
            <person name="Bera J."/>
            <person name="Fadrosh D."/>
            <person name="Jin S."/>
            <person name="Johri S."/>
            <person name="Kim M."/>
            <person name="Overton L."/>
            <person name="Reardon M."/>
            <person name="Tsitrin T."/>
            <person name="Vuong H."/>
            <person name="Weaver B."/>
            <person name="Ciecko A."/>
            <person name="Tallon L."/>
            <person name="Jackson J."/>
            <person name="Pai G."/>
            <person name="Aken S.V."/>
            <person name="Utterback T."/>
            <person name="Reidmuller S."/>
            <person name="Feldblyum T."/>
            <person name="Hsiao J."/>
            <person name="Zismann V."/>
            <person name="Iobst S."/>
            <person name="de Vazeille A.R."/>
            <person name="Buell C.R."/>
            <person name="Ying K."/>
            <person name="Li Y."/>
            <person name="Lu T."/>
            <person name="Huang Y."/>
            <person name="Zhao Q."/>
            <person name="Feng Q."/>
            <person name="Zhang L."/>
            <person name="Zhu J."/>
            <person name="Weng Q."/>
            <person name="Mu J."/>
            <person name="Lu Y."/>
            <person name="Fan D."/>
            <person name="Liu Y."/>
            <person name="Guan J."/>
            <person name="Zhang Y."/>
            <person name="Yu S."/>
            <person name="Liu X."/>
            <person name="Zhang Y."/>
            <person name="Hong G."/>
            <person name="Han B."/>
            <person name="Choisne N."/>
            <person name="Demange N."/>
            <person name="Orjeda G."/>
            <person name="Samain S."/>
            <person name="Cattolico L."/>
            <person name="Pelletier E."/>
            <person name="Couloux A."/>
            <person name="Segurens B."/>
            <person name="Wincker P."/>
            <person name="D'Hont A."/>
            <person name="Scarpelli C."/>
            <person name="Weissenbach J."/>
            <person name="Salanoubat M."/>
            <person name="Quetier F."/>
            <person name="Yu Y."/>
            <person name="Kim H.R."/>
            <person name="Rambo T."/>
            <person name="Currie J."/>
            <person name="Collura K."/>
            <person name="Luo M."/>
            <person name="Yang T."/>
            <person name="Ammiraju J.S.S."/>
            <person name="Engler F."/>
            <person name="Soderlund C."/>
            <person name="Wing R.A."/>
            <person name="Palmer L.E."/>
            <person name="de la Bastide M."/>
            <person name="Spiegel L."/>
            <person name="Nascimento L."/>
            <person name="Zutavern T."/>
            <person name="O'Shaughnessy A."/>
            <person name="Dike S."/>
            <person name="Dedhia N."/>
            <person name="Preston R."/>
            <person name="Balija V."/>
            <person name="McCombie W.R."/>
            <person name="Chow T."/>
            <person name="Chen H."/>
            <person name="Chung M."/>
            <person name="Chen C."/>
            <person name="Shaw J."/>
            <person name="Wu H."/>
            <person name="Hsiao K."/>
            <person name="Chao Y."/>
            <person name="Chu M."/>
            <person name="Cheng C."/>
            <person name="Hour A."/>
            <person name="Lee P."/>
            <person name="Lin S."/>
            <person name="Lin Y."/>
            <person name="Liou J."/>
            <person name="Liu S."/>
            <person name="Hsing Y."/>
            <person name="Raghuvanshi S."/>
            <person name="Mohanty A."/>
            <person name="Bharti A.K."/>
            <person name="Gaur A."/>
            <person name="Gupta V."/>
            <person name="Kumar D."/>
            <person name="Ravi V."/>
            <person name="Vij S."/>
            <person name="Kapur A."/>
            <person name="Khurana P."/>
            <person name="Khurana P."/>
            <person name="Khurana J.P."/>
            <person name="Tyagi A.K."/>
            <person name="Gaikwad K."/>
            <person name="Singh A."/>
            <person name="Dalal V."/>
            <person name="Srivastava S."/>
            <person name="Dixit A."/>
            <person name="Pal A.K."/>
            <person name="Ghazi I.A."/>
            <person name="Yadav M."/>
            <person name="Pandit A."/>
            <person name="Bhargava A."/>
            <person name="Sureshbabu K."/>
            <person name="Batra K."/>
            <person name="Sharma T.R."/>
            <person name="Mohapatra T."/>
            <person name="Singh N.K."/>
            <person name="Messing J."/>
            <person name="Nelson A.B."/>
            <person name="Fuks G."/>
            <person name="Kavchok S."/>
            <person name="Keizer G."/>
            <person name="Linton E."/>
            <person name="Llaca V."/>
            <person name="Song R."/>
            <person name="Tanyolac B."/>
            <person name="Young S."/>
            <person name="Ho-Il K."/>
            <person name="Hahn J.H."/>
            <person name="Sangsakoo G."/>
            <person name="Vanavichit A."/>
            <person name="de Mattos Luiz.A.T."/>
            <person name="Zimmer P.D."/>
            <person name="Malone G."/>
            <person name="Dellagostin O."/>
            <person name="de Oliveira A.C."/>
            <person name="Bevan M."/>
            <person name="Bancroft I."/>
            <person name="Minx P."/>
            <person name="Cordum H."/>
            <person name="Wilson R."/>
            <person name="Cheng Z."/>
            <person name="Jin W."/>
            <person name="Jiang J."/>
            <person name="Leong S.A."/>
            <person name="Iwama H."/>
            <person name="Gojobori T."/>
            <person name="Itoh T."/>
            <person name="Niimura Y."/>
            <person name="Fujii Y."/>
            <person name="Habara T."/>
            <person name="Sakai H."/>
            <person name="Sato Y."/>
            <person name="Wilson G."/>
            <person name="Kumar K."/>
            <person name="McCouch S."/>
            <person name="Juretic N."/>
            <person name="Hoen D."/>
            <person name="Wright S."/>
            <person name="Bruskiewich R."/>
            <person name="Bureau T."/>
            <person name="Miyao A."/>
            <person name="Hirochika H."/>
            <person name="Nishikawa T."/>
            <person name="Kadowaki K."/>
            <person name="Sugiura M."/>
            <person name="Burr B."/>
            <person name="Sasaki T."/>
        </authorList>
    </citation>
    <scope>NUCLEOTIDE SEQUENCE [LARGE SCALE GENOMIC DNA]</scope>
    <source>
        <strain evidence="5">cv. Nipponbare</strain>
    </source>
</reference>
<feature type="domain" description="DNA helicase Pif1-like DEAD-box helicase" evidence="3">
    <location>
        <begin position="668"/>
        <end position="812"/>
    </location>
</feature>
<feature type="region of interest" description="Disordered" evidence="2">
    <location>
        <begin position="246"/>
        <end position="265"/>
    </location>
</feature>
<accession>C7J1J4</accession>
<dbReference type="EMBL" id="AP008210">
    <property type="protein sequence ID" value="BAH92476.1"/>
    <property type="molecule type" value="Genomic_DNA"/>
</dbReference>
<proteinExistence type="inferred from homology"/>
<comment type="catalytic activity">
    <reaction evidence="1">
        <text>ATP + H2O = ADP + phosphate + H(+)</text>
        <dbReference type="Rhea" id="RHEA:13065"/>
        <dbReference type="ChEBI" id="CHEBI:15377"/>
        <dbReference type="ChEBI" id="CHEBI:15378"/>
        <dbReference type="ChEBI" id="CHEBI:30616"/>
        <dbReference type="ChEBI" id="CHEBI:43474"/>
        <dbReference type="ChEBI" id="CHEBI:456216"/>
        <dbReference type="EC" id="5.6.2.3"/>
    </reaction>
</comment>
<keyword evidence="1" id="KW-0378">Hydrolase</keyword>
<comment type="similarity">
    <text evidence="1">Belongs to the helicase family.</text>
</comment>
<dbReference type="GO" id="GO:0016887">
    <property type="term" value="F:ATP hydrolysis activity"/>
    <property type="evidence" value="ECO:0007669"/>
    <property type="project" value="RHEA"/>
</dbReference>
<reference evidence="5" key="2">
    <citation type="journal article" date="2008" name="Nucleic Acids Res.">
        <title>The rice annotation project database (RAP-DB): 2008 update.</title>
        <authorList>
            <consortium name="The rice annotation project (RAP)"/>
        </authorList>
    </citation>
    <scope>GENOME REANNOTATION</scope>
    <source>
        <strain evidence="5">cv. Nipponbare</strain>
    </source>
</reference>
<name>C7J1J4_ORYSJ</name>
<dbReference type="SUPFAM" id="SSF52540">
    <property type="entry name" value="P-loop containing nucleoside triphosphate hydrolases"/>
    <property type="match status" value="2"/>
</dbReference>
<keyword evidence="1" id="KW-0067">ATP-binding</keyword>
<dbReference type="Proteomes" id="UP000000763">
    <property type="component" value="Chromosome 4"/>
</dbReference>
<dbReference type="PANTHER" id="PTHR10492">
    <property type="match status" value="1"/>
</dbReference>
<comment type="cofactor">
    <cofactor evidence="1">
        <name>Mg(2+)</name>
        <dbReference type="ChEBI" id="CHEBI:18420"/>
    </cofactor>
</comment>
<dbReference type="GO" id="GO:0043139">
    <property type="term" value="F:5'-3' DNA helicase activity"/>
    <property type="evidence" value="ECO:0007669"/>
    <property type="project" value="UniProtKB-EC"/>
</dbReference>
<keyword evidence="1" id="KW-0234">DNA repair</keyword>
<protein>
    <recommendedName>
        <fullName evidence="1">ATP-dependent DNA helicase</fullName>
        <ecNumber evidence="1">5.6.2.3</ecNumber>
    </recommendedName>
</protein>
<dbReference type="EC" id="5.6.2.3" evidence="1"/>
<evidence type="ECO:0000256" key="1">
    <source>
        <dbReference type="RuleBase" id="RU363044"/>
    </source>
</evidence>
<dbReference type="KEGG" id="dosa:Os04g0142700"/>
<dbReference type="GO" id="GO:0000723">
    <property type="term" value="P:telomere maintenance"/>
    <property type="evidence" value="ECO:0007669"/>
    <property type="project" value="InterPro"/>
</dbReference>
<keyword evidence="1" id="KW-0547">Nucleotide-binding</keyword>
<gene>
    <name evidence="4" type="ordered locus">Os04g0142700</name>
</gene>
<dbReference type="Pfam" id="PF05970">
    <property type="entry name" value="PIF1"/>
    <property type="match status" value="1"/>
</dbReference>